<accession>A0A1I3I8Z4</accession>
<organism evidence="1 2">
    <name type="scientific">Tindallia magadiensis</name>
    <dbReference type="NCBI Taxonomy" id="69895"/>
    <lineage>
        <taxon>Bacteria</taxon>
        <taxon>Bacillati</taxon>
        <taxon>Bacillota</taxon>
        <taxon>Clostridia</taxon>
        <taxon>Peptostreptococcales</taxon>
        <taxon>Tindalliaceae</taxon>
        <taxon>Tindallia</taxon>
    </lineage>
</organism>
<dbReference type="EMBL" id="FOQA01000030">
    <property type="protein sequence ID" value="SFI44307.1"/>
    <property type="molecule type" value="Genomic_DNA"/>
</dbReference>
<evidence type="ECO:0000313" key="2">
    <source>
        <dbReference type="Proteomes" id="UP000199287"/>
    </source>
</evidence>
<keyword evidence="2" id="KW-1185">Reference proteome</keyword>
<dbReference type="AlphaFoldDB" id="A0A1I3I8Z4"/>
<name>A0A1I3I8Z4_9FIRM</name>
<dbReference type="Proteomes" id="UP000199287">
    <property type="component" value="Unassembled WGS sequence"/>
</dbReference>
<sequence>EPLGLMSFSDGSPSAANTSITIKSLDDFQNFDQFRAFLEAVDNGLHFSDGTATVEVVYRSGRHDTLLIYKELFFAPVARGKALESVYGDNLRIVVQERGTSRSPTNYGPGRITGAVFSVLESRSETKQKDQNTRIQKLEVSEVHQILALTPNYFKTFPTTNLNRGIFSRGSGHPIKRVEMVRSIDYGPYEGYVSRLEQMLLDLRGDNEINTELDAFVAVLQNLTENPRDHENMPYYLPPVIVRKKTNAFFSPTILSFGLPWISLFPYGEYVTIILNKIPPVMNTLNNQLISSLTNEVYYSAFNENNHPSIVYGQAFSSQVINKDNNVFTPTLDQTGKIRKGLVRQVGLQIEHGYLLKRGDRISFEIEMMTLPDDLSKLMEHFTEEQQAQLLDENTGLKPLPYKIHTDY</sequence>
<protein>
    <submittedName>
        <fullName evidence="1">Uncharacterized protein</fullName>
    </submittedName>
</protein>
<evidence type="ECO:0000313" key="1">
    <source>
        <dbReference type="EMBL" id="SFI44307.1"/>
    </source>
</evidence>
<gene>
    <name evidence="1" type="ORF">SAMN05192551_1301</name>
</gene>
<feature type="non-terminal residue" evidence="1">
    <location>
        <position position="1"/>
    </location>
</feature>
<proteinExistence type="predicted"/>
<reference evidence="2" key="1">
    <citation type="submission" date="2016-10" db="EMBL/GenBank/DDBJ databases">
        <authorList>
            <person name="Varghese N."/>
            <person name="Submissions S."/>
        </authorList>
    </citation>
    <scope>NUCLEOTIDE SEQUENCE [LARGE SCALE GENOMIC DNA]</scope>
    <source>
        <strain evidence="2">Z-7934</strain>
    </source>
</reference>
<dbReference type="RefSeq" id="WP_177208952.1">
    <property type="nucleotide sequence ID" value="NZ_FOQA01000030.1"/>
</dbReference>
<feature type="non-terminal residue" evidence="1">
    <location>
        <position position="408"/>
    </location>
</feature>